<evidence type="ECO:0000256" key="3">
    <source>
        <dbReference type="ARBA" id="ARBA00023012"/>
    </source>
</evidence>
<dbReference type="GO" id="GO:0006355">
    <property type="term" value="P:regulation of DNA-templated transcription"/>
    <property type="evidence" value="ECO:0007669"/>
    <property type="project" value="InterPro"/>
</dbReference>
<evidence type="ECO:0000259" key="11">
    <source>
        <dbReference type="PROSITE" id="PS51755"/>
    </source>
</evidence>
<evidence type="ECO:0000256" key="6">
    <source>
        <dbReference type="ARBA" id="ARBA00023163"/>
    </source>
</evidence>
<dbReference type="SMART" id="SM00448">
    <property type="entry name" value="REC"/>
    <property type="match status" value="1"/>
</dbReference>
<feature type="DNA-binding region" description="OmpR/PhoB-type" evidence="9">
    <location>
        <begin position="125"/>
        <end position="223"/>
    </location>
</feature>
<dbReference type="SUPFAM" id="SSF52172">
    <property type="entry name" value="CheY-like"/>
    <property type="match status" value="1"/>
</dbReference>
<gene>
    <name evidence="12" type="ORF">A8806_101643</name>
</gene>
<dbReference type="GO" id="GO:0000156">
    <property type="term" value="F:phosphorelay response regulator activity"/>
    <property type="evidence" value="ECO:0007669"/>
    <property type="project" value="TreeGrafter"/>
</dbReference>
<organism evidence="12 13">
    <name type="scientific">Faecalicatena orotica</name>
    <dbReference type="NCBI Taxonomy" id="1544"/>
    <lineage>
        <taxon>Bacteria</taxon>
        <taxon>Bacillati</taxon>
        <taxon>Bacillota</taxon>
        <taxon>Clostridia</taxon>
        <taxon>Lachnospirales</taxon>
        <taxon>Lachnospiraceae</taxon>
        <taxon>Faecalicatena</taxon>
    </lineage>
</organism>
<reference evidence="12 13" key="1">
    <citation type="submission" date="2018-05" db="EMBL/GenBank/DDBJ databases">
        <title>The Hungate 1000. A catalogue of reference genomes from the rumen microbiome.</title>
        <authorList>
            <person name="Kelly W."/>
        </authorList>
    </citation>
    <scope>NUCLEOTIDE SEQUENCE [LARGE SCALE GENOMIC DNA]</scope>
    <source>
        <strain evidence="12 13">NLAE-zl-C242</strain>
    </source>
</reference>
<comment type="caution">
    <text evidence="12">The sequence shown here is derived from an EMBL/GenBank/DDBJ whole genome shotgun (WGS) entry which is preliminary data.</text>
</comment>
<dbReference type="InterPro" id="IPR011006">
    <property type="entry name" value="CheY-like_superfamily"/>
</dbReference>
<keyword evidence="4" id="KW-0805">Transcription regulation</keyword>
<dbReference type="SMART" id="SM00862">
    <property type="entry name" value="Trans_reg_C"/>
    <property type="match status" value="1"/>
</dbReference>
<dbReference type="Proteomes" id="UP000245845">
    <property type="component" value="Unassembled WGS sequence"/>
</dbReference>
<keyword evidence="5 9" id="KW-0238">DNA-binding</keyword>
<dbReference type="Gene3D" id="3.40.50.2300">
    <property type="match status" value="1"/>
</dbReference>
<accession>A0A2Y9BF40</accession>
<dbReference type="PROSITE" id="PS51755">
    <property type="entry name" value="OMPR_PHOB"/>
    <property type="match status" value="1"/>
</dbReference>
<feature type="domain" description="Response regulatory" evidence="10">
    <location>
        <begin position="2"/>
        <end position="116"/>
    </location>
</feature>
<dbReference type="GO" id="GO:0000976">
    <property type="term" value="F:transcription cis-regulatory region binding"/>
    <property type="evidence" value="ECO:0007669"/>
    <property type="project" value="TreeGrafter"/>
</dbReference>
<dbReference type="Gene3D" id="1.10.10.10">
    <property type="entry name" value="Winged helix-like DNA-binding domain superfamily/Winged helix DNA-binding domain"/>
    <property type="match status" value="1"/>
</dbReference>
<dbReference type="AlphaFoldDB" id="A0A2Y9BF40"/>
<dbReference type="EMBL" id="QGDL01000001">
    <property type="protein sequence ID" value="PWJ32355.1"/>
    <property type="molecule type" value="Genomic_DNA"/>
</dbReference>
<sequence length="227" mass="25569">MRILLIEDDLELCEAVRLHLVKDNYDTDICNTGTDALFYASHQAYDAIILDRMLPGVDGMTILQSIRRNGIQTPIILATAMNDITDRIDGLDAGADDYIVKPFDVLELMARIRALTRRPAAILPGHSLTFGDLELFKEKHELSCGGQLLSLSKRESGLFEYFIKNAGQVLPRSLILTHIWGPDTEVEDGNLDNYIHFLRKRLRALNSRTKIVTIHGVGYRMEESDVS</sequence>
<dbReference type="RefSeq" id="WP_109729692.1">
    <property type="nucleotide sequence ID" value="NZ_BAAACK010000007.1"/>
</dbReference>
<evidence type="ECO:0000256" key="2">
    <source>
        <dbReference type="ARBA" id="ARBA00022553"/>
    </source>
</evidence>
<dbReference type="InterPro" id="IPR036388">
    <property type="entry name" value="WH-like_DNA-bd_sf"/>
</dbReference>
<dbReference type="SUPFAM" id="SSF46894">
    <property type="entry name" value="C-terminal effector domain of the bipartite response regulators"/>
    <property type="match status" value="1"/>
</dbReference>
<keyword evidence="2 8" id="KW-0597">Phosphoprotein</keyword>
<dbReference type="PROSITE" id="PS50110">
    <property type="entry name" value="RESPONSE_REGULATORY"/>
    <property type="match status" value="1"/>
</dbReference>
<evidence type="ECO:0000313" key="13">
    <source>
        <dbReference type="Proteomes" id="UP000245845"/>
    </source>
</evidence>
<dbReference type="InterPro" id="IPR001867">
    <property type="entry name" value="OmpR/PhoB-type_DNA-bd"/>
</dbReference>
<evidence type="ECO:0000256" key="9">
    <source>
        <dbReference type="PROSITE-ProRule" id="PRU01091"/>
    </source>
</evidence>
<evidence type="ECO:0000259" key="10">
    <source>
        <dbReference type="PROSITE" id="PS50110"/>
    </source>
</evidence>
<dbReference type="Gene3D" id="6.10.250.690">
    <property type="match status" value="1"/>
</dbReference>
<evidence type="ECO:0000256" key="5">
    <source>
        <dbReference type="ARBA" id="ARBA00023125"/>
    </source>
</evidence>
<dbReference type="InterPro" id="IPR001789">
    <property type="entry name" value="Sig_transdc_resp-reg_receiver"/>
</dbReference>
<keyword evidence="13" id="KW-1185">Reference proteome</keyword>
<dbReference type="InterPro" id="IPR039420">
    <property type="entry name" value="WalR-like"/>
</dbReference>
<dbReference type="PANTHER" id="PTHR48111">
    <property type="entry name" value="REGULATOR OF RPOS"/>
    <property type="match status" value="1"/>
</dbReference>
<keyword evidence="3" id="KW-0902">Two-component regulatory system</keyword>
<feature type="domain" description="OmpR/PhoB-type" evidence="11">
    <location>
        <begin position="125"/>
        <end position="223"/>
    </location>
</feature>
<evidence type="ECO:0000256" key="4">
    <source>
        <dbReference type="ARBA" id="ARBA00023015"/>
    </source>
</evidence>
<dbReference type="InterPro" id="IPR016032">
    <property type="entry name" value="Sig_transdc_resp-reg_C-effctor"/>
</dbReference>
<proteinExistence type="predicted"/>
<name>A0A2Y9BF40_9FIRM</name>
<dbReference type="PANTHER" id="PTHR48111:SF22">
    <property type="entry name" value="REGULATOR OF RPOS"/>
    <property type="match status" value="1"/>
</dbReference>
<dbReference type="CDD" id="cd00383">
    <property type="entry name" value="trans_reg_C"/>
    <property type="match status" value="1"/>
</dbReference>
<dbReference type="OrthoDB" id="9790442at2"/>
<protein>
    <recommendedName>
        <fullName evidence="1">Stage 0 sporulation protein A homolog</fullName>
    </recommendedName>
</protein>
<evidence type="ECO:0000256" key="7">
    <source>
        <dbReference type="ARBA" id="ARBA00024867"/>
    </source>
</evidence>
<feature type="modified residue" description="4-aspartylphosphate" evidence="8">
    <location>
        <position position="51"/>
    </location>
</feature>
<dbReference type="Pfam" id="PF00486">
    <property type="entry name" value="Trans_reg_C"/>
    <property type="match status" value="1"/>
</dbReference>
<evidence type="ECO:0000256" key="1">
    <source>
        <dbReference type="ARBA" id="ARBA00018672"/>
    </source>
</evidence>
<comment type="function">
    <text evidence="7">May play the central regulatory role in sporulation. It may be an element of the effector pathway responsible for the activation of sporulation genes in response to nutritional stress. Spo0A may act in concert with spo0H (a sigma factor) to control the expression of some genes that are critical to the sporulation process.</text>
</comment>
<keyword evidence="6" id="KW-0804">Transcription</keyword>
<dbReference type="GO" id="GO:0032993">
    <property type="term" value="C:protein-DNA complex"/>
    <property type="evidence" value="ECO:0007669"/>
    <property type="project" value="TreeGrafter"/>
</dbReference>
<dbReference type="GO" id="GO:0005829">
    <property type="term" value="C:cytosol"/>
    <property type="evidence" value="ECO:0007669"/>
    <property type="project" value="TreeGrafter"/>
</dbReference>
<evidence type="ECO:0000313" key="12">
    <source>
        <dbReference type="EMBL" id="PWJ32355.1"/>
    </source>
</evidence>
<evidence type="ECO:0000256" key="8">
    <source>
        <dbReference type="PROSITE-ProRule" id="PRU00169"/>
    </source>
</evidence>
<dbReference type="Pfam" id="PF00072">
    <property type="entry name" value="Response_reg"/>
    <property type="match status" value="1"/>
</dbReference>